<evidence type="ECO:0000256" key="5">
    <source>
        <dbReference type="ARBA" id="ARBA00022840"/>
    </source>
</evidence>
<keyword evidence="4 8" id="KW-0347">Helicase</keyword>
<evidence type="ECO:0000259" key="10">
    <source>
        <dbReference type="PROSITE" id="PS51194"/>
    </source>
</evidence>
<dbReference type="SUPFAM" id="SSF52540">
    <property type="entry name" value="P-loop containing nucleoside triphosphate hydrolases"/>
    <property type="match status" value="1"/>
</dbReference>
<protein>
    <recommendedName>
        <fullName evidence="1">RNA helicase</fullName>
        <ecNumber evidence="1">3.6.4.13</ecNumber>
    </recommendedName>
</protein>
<dbReference type="Proteomes" id="UP001412239">
    <property type="component" value="Unassembled WGS sequence"/>
</dbReference>
<dbReference type="PROSITE" id="PS00039">
    <property type="entry name" value="DEAD_ATP_HELICASE"/>
    <property type="match status" value="1"/>
</dbReference>
<dbReference type="AlphaFoldDB" id="A0A292Q9G6"/>
<keyword evidence="3 8" id="KW-0378">Hydrolase</keyword>
<evidence type="ECO:0000259" key="9">
    <source>
        <dbReference type="PROSITE" id="PS51192"/>
    </source>
</evidence>
<dbReference type="EC" id="3.6.4.13" evidence="1"/>
<evidence type="ECO:0000259" key="11">
    <source>
        <dbReference type="PROSITE" id="PS51195"/>
    </source>
</evidence>
<dbReference type="InterPro" id="IPR011545">
    <property type="entry name" value="DEAD/DEAH_box_helicase_dom"/>
</dbReference>
<dbReference type="GO" id="GO:0003724">
    <property type="term" value="F:RNA helicase activity"/>
    <property type="evidence" value="ECO:0007669"/>
    <property type="project" value="UniProtKB-EC"/>
</dbReference>
<dbReference type="Pfam" id="PF00270">
    <property type="entry name" value="DEAD"/>
    <property type="match status" value="1"/>
</dbReference>
<comment type="similarity">
    <text evidence="8">Belongs to the DEAD box helicase family.</text>
</comment>
<dbReference type="InterPro" id="IPR014001">
    <property type="entry name" value="Helicase_ATP-bd"/>
</dbReference>
<dbReference type="PROSITE" id="PS51194">
    <property type="entry name" value="HELICASE_CTER"/>
    <property type="match status" value="1"/>
</dbReference>
<dbReference type="SMART" id="SM00490">
    <property type="entry name" value="HELICc"/>
    <property type="match status" value="1"/>
</dbReference>
<feature type="domain" description="Helicase ATP-binding" evidence="9">
    <location>
        <begin position="112"/>
        <end position="285"/>
    </location>
</feature>
<evidence type="ECO:0000313" key="12">
    <source>
        <dbReference type="EMBL" id="CUS15578.1"/>
    </source>
</evidence>
<dbReference type="InterPro" id="IPR000629">
    <property type="entry name" value="RNA-helicase_DEAD-box_CS"/>
</dbReference>
<organism evidence="12 13">
    <name type="scientific">Tuber aestivum</name>
    <name type="common">summer truffle</name>
    <dbReference type="NCBI Taxonomy" id="59557"/>
    <lineage>
        <taxon>Eukaryota</taxon>
        <taxon>Fungi</taxon>
        <taxon>Dikarya</taxon>
        <taxon>Ascomycota</taxon>
        <taxon>Pezizomycotina</taxon>
        <taxon>Pezizomycetes</taxon>
        <taxon>Pezizales</taxon>
        <taxon>Tuberaceae</taxon>
        <taxon>Tuber</taxon>
    </lineage>
</organism>
<evidence type="ECO:0000256" key="7">
    <source>
        <dbReference type="PROSITE-ProRule" id="PRU00552"/>
    </source>
</evidence>
<evidence type="ECO:0000256" key="6">
    <source>
        <dbReference type="ARBA" id="ARBA00047984"/>
    </source>
</evidence>
<accession>A0A292Q9G6</accession>
<evidence type="ECO:0000256" key="1">
    <source>
        <dbReference type="ARBA" id="ARBA00012552"/>
    </source>
</evidence>
<dbReference type="GO" id="GO:0016787">
    <property type="term" value="F:hydrolase activity"/>
    <property type="evidence" value="ECO:0007669"/>
    <property type="project" value="UniProtKB-KW"/>
</dbReference>
<evidence type="ECO:0000256" key="8">
    <source>
        <dbReference type="RuleBase" id="RU000492"/>
    </source>
</evidence>
<evidence type="ECO:0000313" key="13">
    <source>
        <dbReference type="Proteomes" id="UP001412239"/>
    </source>
</evidence>
<dbReference type="InterPro" id="IPR014014">
    <property type="entry name" value="RNA_helicase_DEAD_Q_motif"/>
</dbReference>
<dbReference type="CDD" id="cd18787">
    <property type="entry name" value="SF2_C_DEAD"/>
    <property type="match status" value="1"/>
</dbReference>
<evidence type="ECO:0000256" key="2">
    <source>
        <dbReference type="ARBA" id="ARBA00022741"/>
    </source>
</evidence>
<keyword evidence="2 8" id="KW-0547">Nucleotide-binding</keyword>
<evidence type="ECO:0000256" key="3">
    <source>
        <dbReference type="ARBA" id="ARBA00022801"/>
    </source>
</evidence>
<gene>
    <name evidence="12" type="ORF">GSTUAT00000281001</name>
</gene>
<comment type="catalytic activity">
    <reaction evidence="6">
        <text>ATP + H2O = ADP + phosphate + H(+)</text>
        <dbReference type="Rhea" id="RHEA:13065"/>
        <dbReference type="ChEBI" id="CHEBI:15377"/>
        <dbReference type="ChEBI" id="CHEBI:15378"/>
        <dbReference type="ChEBI" id="CHEBI:30616"/>
        <dbReference type="ChEBI" id="CHEBI:43474"/>
        <dbReference type="ChEBI" id="CHEBI:456216"/>
        <dbReference type="EC" id="3.6.4.13"/>
    </reaction>
</comment>
<dbReference type="InterPro" id="IPR027417">
    <property type="entry name" value="P-loop_NTPase"/>
</dbReference>
<dbReference type="PANTHER" id="PTHR47958">
    <property type="entry name" value="ATP-DEPENDENT RNA HELICASE DBP3"/>
    <property type="match status" value="1"/>
</dbReference>
<proteinExistence type="inferred from homology"/>
<feature type="short sequence motif" description="Q motif" evidence="7">
    <location>
        <begin position="79"/>
        <end position="107"/>
    </location>
</feature>
<feature type="domain" description="Helicase C-terminal" evidence="10">
    <location>
        <begin position="313"/>
        <end position="466"/>
    </location>
</feature>
<dbReference type="CDD" id="cd17963">
    <property type="entry name" value="DEADc_DDX19_DDX25"/>
    <property type="match status" value="1"/>
</dbReference>
<dbReference type="EMBL" id="LN890945">
    <property type="protein sequence ID" value="CUS15578.1"/>
    <property type="molecule type" value="Genomic_DNA"/>
</dbReference>
<dbReference type="Pfam" id="PF00271">
    <property type="entry name" value="Helicase_C"/>
    <property type="match status" value="1"/>
</dbReference>
<dbReference type="GO" id="GO:0005524">
    <property type="term" value="F:ATP binding"/>
    <property type="evidence" value="ECO:0007669"/>
    <property type="project" value="UniProtKB-KW"/>
</dbReference>
<reference evidence="12" key="1">
    <citation type="submission" date="2015-10" db="EMBL/GenBank/DDBJ databases">
        <authorList>
            <person name="Regsiter A."/>
            <person name="william w."/>
        </authorList>
    </citation>
    <scope>NUCLEOTIDE SEQUENCE</scope>
    <source>
        <strain evidence="12">Montdore</strain>
    </source>
</reference>
<dbReference type="PROSITE" id="PS51192">
    <property type="entry name" value="HELICASE_ATP_BIND_1"/>
    <property type="match status" value="1"/>
</dbReference>
<keyword evidence="13" id="KW-1185">Reference proteome</keyword>
<name>A0A292Q9G6_9PEZI</name>
<feature type="domain" description="DEAD-box RNA helicase Q" evidence="11">
    <location>
        <begin position="79"/>
        <end position="107"/>
    </location>
</feature>
<evidence type="ECO:0000256" key="4">
    <source>
        <dbReference type="ARBA" id="ARBA00022806"/>
    </source>
</evidence>
<sequence length="500" mass="55396">MTEPIQGSDGKFYDLTLDPDTDDNTLSFVVRPLDPPPAMSAHQAVSGGTSAVPGTVDHPMMDSIHKKAFNDTSGDTHRKTFDEFGLPETLLRALALLNFRWPSRIQARAIPILLQDPPRNLLGQSQSGTGKTAAFVITMLTRIDLTKRSTQGLVLAPTRELARQIMDVIQGLGQYMGVRTQFAIPTLFVKGKEFDAHIVVGTPGTALDCVRRGMLSLDRLKMLVIDEADNMLDLQGLGAWASLSASSVNLASTIRHKVQILLWSATFPPRIVEFSKRYAPDCLTMTLEHHELTVSGIKQMYMDCLDAEAKFGVLVQLYHVLTIGSSIIFVHRRDEATRIAKRMTLEGHKISVLHSALENGGVARDKVIDDFRSGRTKVLITTNVLARGIDVSTVSMVVNYDLPMDKDRRIDFPTYLHRIGRTGRFGRIGVSISFVHDTTSWMQLMQVSEHFGVSISKVPTGDVEEVERIVNSILKHNQGMLPAVTREDSIHARPGAHVYH</sequence>
<dbReference type="GO" id="GO:0003676">
    <property type="term" value="F:nucleic acid binding"/>
    <property type="evidence" value="ECO:0007669"/>
    <property type="project" value="InterPro"/>
</dbReference>
<dbReference type="PROSITE" id="PS51195">
    <property type="entry name" value="Q_MOTIF"/>
    <property type="match status" value="1"/>
</dbReference>
<dbReference type="Gene3D" id="3.40.50.300">
    <property type="entry name" value="P-loop containing nucleotide triphosphate hydrolases"/>
    <property type="match status" value="2"/>
</dbReference>
<dbReference type="InterPro" id="IPR001650">
    <property type="entry name" value="Helicase_C-like"/>
</dbReference>
<dbReference type="SMART" id="SM00487">
    <property type="entry name" value="DEXDc"/>
    <property type="match status" value="1"/>
</dbReference>
<keyword evidence="5 8" id="KW-0067">ATP-binding</keyword>